<dbReference type="Gene3D" id="3.10.20.30">
    <property type="match status" value="1"/>
</dbReference>
<dbReference type="VEuPathDB" id="FungiDB:VP01_1903g4"/>
<dbReference type="InterPro" id="IPR012675">
    <property type="entry name" value="Beta-grasp_dom_sf"/>
</dbReference>
<sequence>MRRFSQLFSHHQAERKIWFPCVLPQGDPREAISWKTSPLEIARSLSKSLAERIVIAEVVFLIAISKKKRKEKWYRN</sequence>
<dbReference type="GO" id="GO:0004812">
    <property type="term" value="F:aminoacyl-tRNA ligase activity"/>
    <property type="evidence" value="ECO:0007669"/>
    <property type="project" value="UniProtKB-KW"/>
</dbReference>
<name>A0A0L6VCQ8_9BASI</name>
<keyword evidence="2" id="KW-0030">Aminoacyl-tRNA synthetase</keyword>
<gene>
    <name evidence="2" type="ORF">VP01_1903g4</name>
</gene>
<evidence type="ECO:0000259" key="1">
    <source>
        <dbReference type="Pfam" id="PF02824"/>
    </source>
</evidence>
<dbReference type="STRING" id="27349.A0A0L6VCQ8"/>
<dbReference type="EMBL" id="LAVV01006730">
    <property type="protein sequence ID" value="KNZ58571.1"/>
    <property type="molecule type" value="Genomic_DNA"/>
</dbReference>
<keyword evidence="2" id="KW-0436">Ligase</keyword>
<dbReference type="InterPro" id="IPR004095">
    <property type="entry name" value="TGS"/>
</dbReference>
<dbReference type="Pfam" id="PF02824">
    <property type="entry name" value="TGS"/>
    <property type="match status" value="1"/>
</dbReference>
<dbReference type="OrthoDB" id="5423599at2759"/>
<keyword evidence="3" id="KW-1185">Reference proteome</keyword>
<dbReference type="AlphaFoldDB" id="A0A0L6VCQ8"/>
<accession>A0A0L6VCQ8</accession>
<reference evidence="2 3" key="1">
    <citation type="submission" date="2015-08" db="EMBL/GenBank/DDBJ databases">
        <title>Next Generation Sequencing and Analysis of the Genome of Puccinia sorghi L Schw, the Causal Agent of Maize Common Rust.</title>
        <authorList>
            <person name="Rochi L."/>
            <person name="Burguener G."/>
            <person name="Darino M."/>
            <person name="Turjanski A."/>
            <person name="Kreff E."/>
            <person name="Dieguez M.J."/>
            <person name="Sacco F."/>
        </authorList>
    </citation>
    <scope>NUCLEOTIDE SEQUENCE [LARGE SCALE GENOMIC DNA]</scope>
    <source>
        <strain evidence="2 3">RO10H11247</strain>
    </source>
</reference>
<comment type="caution">
    <text evidence="2">The sequence shown here is derived from an EMBL/GenBank/DDBJ whole genome shotgun (WGS) entry which is preliminary data.</text>
</comment>
<feature type="domain" description="TGS" evidence="1">
    <location>
        <begin position="22"/>
        <end position="58"/>
    </location>
</feature>
<dbReference type="Proteomes" id="UP000037035">
    <property type="component" value="Unassembled WGS sequence"/>
</dbReference>
<evidence type="ECO:0000313" key="2">
    <source>
        <dbReference type="EMBL" id="KNZ58571.1"/>
    </source>
</evidence>
<protein>
    <submittedName>
        <fullName evidence="2">Threonyl-tRNA synthetase</fullName>
    </submittedName>
</protein>
<evidence type="ECO:0000313" key="3">
    <source>
        <dbReference type="Proteomes" id="UP000037035"/>
    </source>
</evidence>
<organism evidence="2 3">
    <name type="scientific">Puccinia sorghi</name>
    <dbReference type="NCBI Taxonomy" id="27349"/>
    <lineage>
        <taxon>Eukaryota</taxon>
        <taxon>Fungi</taxon>
        <taxon>Dikarya</taxon>
        <taxon>Basidiomycota</taxon>
        <taxon>Pucciniomycotina</taxon>
        <taxon>Pucciniomycetes</taxon>
        <taxon>Pucciniales</taxon>
        <taxon>Pucciniaceae</taxon>
        <taxon>Puccinia</taxon>
    </lineage>
</organism>
<proteinExistence type="predicted"/>